<dbReference type="GO" id="GO:0006874">
    <property type="term" value="P:intracellular calcium ion homeostasis"/>
    <property type="evidence" value="ECO:0007669"/>
    <property type="project" value="TreeGrafter"/>
</dbReference>
<keyword evidence="1" id="KW-0813">Transport</keyword>
<dbReference type="PROSITE" id="PS50222">
    <property type="entry name" value="EF_HAND_2"/>
    <property type="match status" value="1"/>
</dbReference>
<feature type="transmembrane region" description="Helical" evidence="5">
    <location>
        <begin position="481"/>
        <end position="502"/>
    </location>
</feature>
<keyword evidence="5" id="KW-0472">Membrane</keyword>
<keyword evidence="6" id="KW-0732">Signal</keyword>
<dbReference type="GO" id="GO:0015369">
    <property type="term" value="F:calcium:proton antiporter activity"/>
    <property type="evidence" value="ECO:0007669"/>
    <property type="project" value="TreeGrafter"/>
</dbReference>
<comment type="caution">
    <text evidence="8">The sequence shown here is derived from an EMBL/GenBank/DDBJ whole genome shotgun (WGS) entry which is preliminary data.</text>
</comment>
<keyword evidence="9" id="KW-1185">Reference proteome</keyword>
<name>A0A6A1WE19_9ROSI</name>
<dbReference type="EMBL" id="RXIC02000020">
    <property type="protein sequence ID" value="KAB1221978.1"/>
    <property type="molecule type" value="Genomic_DNA"/>
</dbReference>
<dbReference type="InterPro" id="IPR004713">
    <property type="entry name" value="CaH_exchang"/>
</dbReference>
<keyword evidence="5" id="KW-0812">Transmembrane</keyword>
<keyword evidence="5" id="KW-1133">Transmembrane helix</keyword>
<proteinExistence type="predicted"/>
<dbReference type="GO" id="GO:0016020">
    <property type="term" value="C:membrane"/>
    <property type="evidence" value="ECO:0007669"/>
    <property type="project" value="InterPro"/>
</dbReference>
<dbReference type="GO" id="GO:0005509">
    <property type="term" value="F:calcium ion binding"/>
    <property type="evidence" value="ECO:0007669"/>
    <property type="project" value="InterPro"/>
</dbReference>
<evidence type="ECO:0000259" key="7">
    <source>
        <dbReference type="PROSITE" id="PS50222"/>
    </source>
</evidence>
<keyword evidence="1" id="KW-0050">Antiport</keyword>
<dbReference type="PANTHER" id="PTHR31503:SF80">
    <property type="entry name" value="EF-HAND DOMAIN-CONTAINING PROTEIN"/>
    <property type="match status" value="1"/>
</dbReference>
<dbReference type="SUPFAM" id="SSF47473">
    <property type="entry name" value="EF-hand"/>
    <property type="match status" value="1"/>
</dbReference>
<reference evidence="8 9" key="1">
    <citation type="journal article" date="2019" name="Plant Biotechnol. J.">
        <title>The red bayberry genome and genetic basis of sex determination.</title>
        <authorList>
            <person name="Jia H.M."/>
            <person name="Jia H.J."/>
            <person name="Cai Q.L."/>
            <person name="Wang Y."/>
            <person name="Zhao H.B."/>
            <person name="Yang W.F."/>
            <person name="Wang G.Y."/>
            <person name="Li Y.H."/>
            <person name="Zhan D.L."/>
            <person name="Shen Y.T."/>
            <person name="Niu Q.F."/>
            <person name="Chang L."/>
            <person name="Qiu J."/>
            <person name="Zhao L."/>
            <person name="Xie H.B."/>
            <person name="Fu W.Y."/>
            <person name="Jin J."/>
            <person name="Li X.W."/>
            <person name="Jiao Y."/>
            <person name="Zhou C.C."/>
            <person name="Tu T."/>
            <person name="Chai C.Y."/>
            <person name="Gao J.L."/>
            <person name="Fan L.J."/>
            <person name="van de Weg E."/>
            <person name="Wang J.Y."/>
            <person name="Gao Z.S."/>
        </authorList>
    </citation>
    <scope>NUCLEOTIDE SEQUENCE [LARGE SCALE GENOMIC DNA]</scope>
    <source>
        <tissue evidence="8">Leaves</tissue>
    </source>
</reference>
<evidence type="ECO:0000313" key="8">
    <source>
        <dbReference type="EMBL" id="KAB1221978.1"/>
    </source>
</evidence>
<evidence type="ECO:0000313" key="9">
    <source>
        <dbReference type="Proteomes" id="UP000516437"/>
    </source>
</evidence>
<gene>
    <name evidence="8" type="ORF">CJ030_MR2G018470</name>
</gene>
<evidence type="ECO:0000256" key="6">
    <source>
        <dbReference type="SAM" id="SignalP"/>
    </source>
</evidence>
<evidence type="ECO:0000256" key="3">
    <source>
        <dbReference type="ARBA" id="ARBA00023065"/>
    </source>
</evidence>
<feature type="signal peptide" evidence="6">
    <location>
        <begin position="1"/>
        <end position="20"/>
    </location>
</feature>
<dbReference type="CDD" id="cd00051">
    <property type="entry name" value="EFh"/>
    <property type="match status" value="1"/>
</dbReference>
<feature type="domain" description="EF-hand" evidence="7">
    <location>
        <begin position="283"/>
        <end position="318"/>
    </location>
</feature>
<feature type="transmembrane region" description="Helical" evidence="5">
    <location>
        <begin position="143"/>
        <end position="163"/>
    </location>
</feature>
<dbReference type="InterPro" id="IPR011992">
    <property type="entry name" value="EF-hand-dom_pair"/>
</dbReference>
<feature type="transmembrane region" description="Helical" evidence="5">
    <location>
        <begin position="102"/>
        <end position="123"/>
    </location>
</feature>
<protein>
    <recommendedName>
        <fullName evidence="7">EF-hand domain-containing protein</fullName>
    </recommendedName>
</protein>
<feature type="transmembrane region" description="Helical" evidence="5">
    <location>
        <begin position="401"/>
        <end position="428"/>
    </location>
</feature>
<dbReference type="Gene3D" id="1.10.238.10">
    <property type="entry name" value="EF-hand"/>
    <property type="match status" value="1"/>
</dbReference>
<sequence length="607" mass="66778">MLRVFFVILLVLLITHSGYSRSFRENSTLVSDGIDQSSRSSILRLDVRTTTVSCEPVYAFLPCTTTLSGQLFLIVVYEYLLSLAEKHVSSGSDLFFQMFGTGIFGATLSHILGTIPQVGLVLVTGVTGSTDTIEELATMGMDLFAGSTIMNLTLIWGSVVAFGSHDLSETSANSSDHVKNTRPPFHLTGYGVSTDVKTSHTARIMLVSMTPFLILQLAIVLDSSSGARILVLVSLLITLAILFVYCTYQVFQPWIQSRRLDYLMLNYVQKNLLAGLLTAGSRPNTTVIRELFQKLDKDNDNLIAADELRALIIGVQIEGVGLSEDDYEAKVMEKFDISDDSHISETEFVQGVSNWLDQAQLSANDQGHDRSKVSDNNSKKTTAEQQRPVTQKKESKRNDKAAWLSYTKAALLLLLGTAISLLLAMPLMQTLQEFSSDVSIPSFLVSYVVIPLALNIRQGWGAITSARKKTENAISLTFSEIYNGVFMNNMMGLCTLLALVYIRDLSWDVSAEVLTVLLVCSAMGLFTSFCSKFPLWTSVIAYLLRSGNYQEAAQWQFLWTPREGNSLAHNLAQWGRTHDSAGDFRSGDLPSEIVSCDDSALVSGVPC</sequence>
<dbReference type="PROSITE" id="PS00018">
    <property type="entry name" value="EF_HAND_1"/>
    <property type="match status" value="1"/>
</dbReference>
<feature type="transmembrane region" description="Helical" evidence="5">
    <location>
        <begin position="514"/>
        <end position="535"/>
    </location>
</feature>
<dbReference type="InterPro" id="IPR002048">
    <property type="entry name" value="EF_hand_dom"/>
</dbReference>
<dbReference type="Proteomes" id="UP000516437">
    <property type="component" value="Chromosome 2"/>
</dbReference>
<keyword evidence="3" id="KW-0406">Ion transport</keyword>
<dbReference type="AlphaFoldDB" id="A0A6A1WE19"/>
<feature type="compositionally biased region" description="Basic and acidic residues" evidence="4">
    <location>
        <begin position="366"/>
        <end position="382"/>
    </location>
</feature>
<organism evidence="8 9">
    <name type="scientific">Morella rubra</name>
    <name type="common">Chinese bayberry</name>
    <dbReference type="NCBI Taxonomy" id="262757"/>
    <lineage>
        <taxon>Eukaryota</taxon>
        <taxon>Viridiplantae</taxon>
        <taxon>Streptophyta</taxon>
        <taxon>Embryophyta</taxon>
        <taxon>Tracheophyta</taxon>
        <taxon>Spermatophyta</taxon>
        <taxon>Magnoliopsida</taxon>
        <taxon>eudicotyledons</taxon>
        <taxon>Gunneridae</taxon>
        <taxon>Pentapetalae</taxon>
        <taxon>rosids</taxon>
        <taxon>fabids</taxon>
        <taxon>Fagales</taxon>
        <taxon>Myricaceae</taxon>
        <taxon>Morella</taxon>
    </lineage>
</organism>
<evidence type="ECO:0000256" key="4">
    <source>
        <dbReference type="SAM" id="MobiDB-lite"/>
    </source>
</evidence>
<feature type="transmembrane region" description="Helical" evidence="5">
    <location>
        <begin position="440"/>
        <end position="460"/>
    </location>
</feature>
<evidence type="ECO:0000256" key="1">
    <source>
        <dbReference type="ARBA" id="ARBA00022449"/>
    </source>
</evidence>
<evidence type="ECO:0000256" key="5">
    <source>
        <dbReference type="SAM" id="Phobius"/>
    </source>
</evidence>
<keyword evidence="2" id="KW-0106">Calcium</keyword>
<evidence type="ECO:0000256" key="2">
    <source>
        <dbReference type="ARBA" id="ARBA00022837"/>
    </source>
</evidence>
<dbReference type="OrthoDB" id="26525at2759"/>
<dbReference type="Pfam" id="PF13499">
    <property type="entry name" value="EF-hand_7"/>
    <property type="match status" value="1"/>
</dbReference>
<dbReference type="InterPro" id="IPR018247">
    <property type="entry name" value="EF_Hand_1_Ca_BS"/>
</dbReference>
<feature type="transmembrane region" description="Helical" evidence="5">
    <location>
        <begin position="57"/>
        <end position="81"/>
    </location>
</feature>
<feature type="region of interest" description="Disordered" evidence="4">
    <location>
        <begin position="364"/>
        <end position="396"/>
    </location>
</feature>
<accession>A0A6A1WE19</accession>
<feature type="chain" id="PRO_5025476622" description="EF-hand domain-containing protein" evidence="6">
    <location>
        <begin position="21"/>
        <end position="607"/>
    </location>
</feature>
<feature type="transmembrane region" description="Helical" evidence="5">
    <location>
        <begin position="227"/>
        <end position="251"/>
    </location>
</feature>
<dbReference type="PANTHER" id="PTHR31503">
    <property type="entry name" value="VACUOLAR CALCIUM ION TRANSPORTER"/>
    <property type="match status" value="1"/>
</dbReference>